<keyword evidence="4" id="KW-1185">Reference proteome</keyword>
<keyword evidence="3" id="KW-0548">Nucleotidyltransferase</keyword>
<protein>
    <submittedName>
        <fullName evidence="3">Reverse transcriptase</fullName>
    </submittedName>
</protein>
<feature type="region of interest" description="Disordered" evidence="1">
    <location>
        <begin position="324"/>
        <end position="530"/>
    </location>
</feature>
<dbReference type="InterPro" id="IPR036691">
    <property type="entry name" value="Endo/exonu/phosph_ase_sf"/>
</dbReference>
<dbReference type="Proteomes" id="UP000634136">
    <property type="component" value="Unassembled WGS sequence"/>
</dbReference>
<feature type="domain" description="RNase H type-1" evidence="2">
    <location>
        <begin position="1546"/>
        <end position="1678"/>
    </location>
</feature>
<evidence type="ECO:0000256" key="1">
    <source>
        <dbReference type="SAM" id="MobiDB-lite"/>
    </source>
</evidence>
<dbReference type="CDD" id="cd06222">
    <property type="entry name" value="RNase_H_like"/>
    <property type="match status" value="1"/>
</dbReference>
<dbReference type="InterPro" id="IPR036397">
    <property type="entry name" value="RNaseH_sf"/>
</dbReference>
<dbReference type="InterPro" id="IPR026960">
    <property type="entry name" value="RVT-Znf"/>
</dbReference>
<keyword evidence="3" id="KW-0695">RNA-directed DNA polymerase</keyword>
<reference evidence="3" key="1">
    <citation type="submission" date="2020-09" db="EMBL/GenBank/DDBJ databases">
        <title>Genome-Enabled Discovery of Anthraquinone Biosynthesis in Senna tora.</title>
        <authorList>
            <person name="Kang S.-H."/>
            <person name="Pandey R.P."/>
            <person name="Lee C.-M."/>
            <person name="Sim J.-S."/>
            <person name="Jeong J.-T."/>
            <person name="Choi B.-S."/>
            <person name="Jung M."/>
            <person name="Ginzburg D."/>
            <person name="Zhao K."/>
            <person name="Won S.Y."/>
            <person name="Oh T.-J."/>
            <person name="Yu Y."/>
            <person name="Kim N.-H."/>
            <person name="Lee O.R."/>
            <person name="Lee T.-H."/>
            <person name="Bashyal P."/>
            <person name="Kim T.-S."/>
            <person name="Lee W.-H."/>
            <person name="Kawkins C."/>
            <person name="Kim C.-K."/>
            <person name="Kim J.S."/>
            <person name="Ahn B.O."/>
            <person name="Rhee S.Y."/>
            <person name="Sohng J.K."/>
        </authorList>
    </citation>
    <scope>NUCLEOTIDE SEQUENCE</scope>
    <source>
        <tissue evidence="3">Leaf</tissue>
    </source>
</reference>
<evidence type="ECO:0000313" key="4">
    <source>
        <dbReference type="Proteomes" id="UP000634136"/>
    </source>
</evidence>
<feature type="compositionally biased region" description="Basic and acidic residues" evidence="1">
    <location>
        <begin position="509"/>
        <end position="520"/>
    </location>
</feature>
<proteinExistence type="predicted"/>
<feature type="compositionally biased region" description="Basic residues" evidence="1">
    <location>
        <begin position="180"/>
        <end position="189"/>
    </location>
</feature>
<dbReference type="PROSITE" id="PS50879">
    <property type="entry name" value="RNASE_H_1"/>
    <property type="match status" value="1"/>
</dbReference>
<dbReference type="InterPro" id="IPR044730">
    <property type="entry name" value="RNase_H-like_dom_plant"/>
</dbReference>
<feature type="compositionally biased region" description="Polar residues" evidence="1">
    <location>
        <begin position="227"/>
        <end position="242"/>
    </location>
</feature>
<feature type="compositionally biased region" description="Basic and acidic residues" evidence="1">
    <location>
        <begin position="428"/>
        <end position="439"/>
    </location>
</feature>
<dbReference type="Pfam" id="PF13966">
    <property type="entry name" value="zf-RVT"/>
    <property type="match status" value="1"/>
</dbReference>
<dbReference type="InterPro" id="IPR002156">
    <property type="entry name" value="RNaseH_domain"/>
</dbReference>
<evidence type="ECO:0000313" key="3">
    <source>
        <dbReference type="EMBL" id="KAF7814402.1"/>
    </source>
</evidence>
<dbReference type="Pfam" id="PF13456">
    <property type="entry name" value="RVT_3"/>
    <property type="match status" value="1"/>
</dbReference>
<feature type="compositionally biased region" description="Low complexity" evidence="1">
    <location>
        <begin position="327"/>
        <end position="345"/>
    </location>
</feature>
<feature type="region of interest" description="Disordered" evidence="1">
    <location>
        <begin position="165"/>
        <end position="287"/>
    </location>
</feature>
<keyword evidence="3" id="KW-0808">Transferase</keyword>
<dbReference type="PANTHER" id="PTHR33116:SF86">
    <property type="entry name" value="REVERSE TRANSCRIPTASE DOMAIN-CONTAINING PROTEIN"/>
    <property type="match status" value="1"/>
</dbReference>
<evidence type="ECO:0000259" key="2">
    <source>
        <dbReference type="PROSITE" id="PS50879"/>
    </source>
</evidence>
<sequence length="1718" mass="193247">MFLLSAKNSGGDCVKEKSKSLKKIEFMNVETTRLTKMEPFQYAFLGFSRGLGVELGLLTRYAAVIRIADDAAVATIMKHKSLSLWSLVSRMEDVMGLQKRMKRKLIGAFIDQNSLGANLISTWKLRSNPRLVNLGAGFFIVSFGCVEDRWKALLHDPTGKKIVIQDKPQAAEEQWTEVRRKGKLKRHFSRSGETPNEPMISNSNSQRALTSIDSLPGPHPPPDPPFVTTSSLSFPATASEKSAPQYLESHLSSSQTPIRTNKTPTKLATPSRNPHTPPKNHLEPPTVDNTLNLVLDVSSIRESVLQSMKPNKLQKQNMEKLSLQIQPSTSSPTTSSTPLSLTHSTFGNDKPTSTLPCKEKKSIPDVPTPESPQTRDPSPRAICSPLEDPLHSSDGGDTLRYPNASIPRDSEAPIKPCSNHLLPLEALGEPHNRSGDSRKVAAGMGPSNGGGHLLHTNRPGPEGNDGRHSSQWPPTHHPPVCSSDTEPEPGARDEHPRLNGVLPSQQRNPLDRDSSHHQGEPTRGSVVPNICSGKKHRRMRQHLSIARIRGCVGQNFLTENFNMNPIKIMSWNARGAAGPEFRRVFMDLVTRHRPNVAFISETRVGGQKAEQIIRSFNFDGFYKVDPMGYAGGLWILWDPAYVRMTVHKDTFQDITTTIEVSPHPPFLVSFVYASPIRDRRKVLWSNLMSLADSFNCSWLVCGDFNDVLSADEKWGGNPANASWLQNFPQAINSHLPRVKSDHTPILLSTHLPQFLRSPRPFRCERIWLAQPSFANLVSSAWQEATSISDGLKLIQERVKTWNRLSFGNIFQTKERLFRRLNGINRVMSTNSNPWLAQLKNDLSLEYQKILLLEEELWALKARLDWLHLGDSNTSFFHNSVIHRRRLNRITAIKDPVGNWFFNQDEIKDLISNYFVNCFTPTTTSPLPNNIHLNTIHNSTHTNLTSIPSMEEISVAIWSIKPFKAAGSDGFQAAFFHKFWDILKVESKFAPPEVSAKGTPSPLLFISCMQLLSAIIDQQVAARNWIPVKINNIKFSHLLFADDVLLFSRVDDNSIASISESLDLFLASSGLTVNRSKTVVWFSPNTTIQNRRNALNNLRFSLIEDLGTYLGIPLGIRGNHRDFKPIIEKIKSKMNLWNARYLSSAGKVTLLNSVVAPTTGFIMQCFSLPSKTSSQIDKLQRDFFWGEKFHTIAWEKICTPKTLGGLSVFRSKERNISLLAKLAWQAQNVNQPWTTVMSRYLNQACRSTSPIGKSLIKGNTLLQQGLKHVIFSGNNTSLWFDKWFHHAPLRSLCHGPLTASEFNLKVSDFAIDLGCWRWDAISFHLPRHIKDKINTTPIFKDSNREDSKVWSFNSNGQLDLKSAYLLALKLLPTDPSLSKVDFRWVWRVKCHNRIKFFLWTCLNEALPCRTLLKSRGVPLPLTCPLCGTFEESIHHLLRECAFTKVIWNKLHSNTINSHSSNLFLWLKANALNEDTYLLSTPFSTIFLYSLWNIWTSRNFLVFENHTFDPQKVFRRSLAAAAEFHHLTHSGSPPPSTSSITIKWLPPPHNWCKLNSDGACAGNPGPFAIGGLIRDEYGNWIKGYSGYIGSGNAFMAELWSISVGINIAKLLNFHYICVESDSAIVVDLLKNAKTPASHHFSNLINFCRSVLNHSFTEARIKHIYREGNSCADSLVRHALLNCTPMTYFETVPSQARLSFLADLHQVSYSREVPNHVVVPP</sequence>
<gene>
    <name evidence="3" type="ORF">G2W53_028371</name>
</gene>
<feature type="compositionally biased region" description="Polar residues" evidence="1">
    <location>
        <begin position="250"/>
        <end position="274"/>
    </location>
</feature>
<dbReference type="OrthoDB" id="1934719at2759"/>
<dbReference type="Gene3D" id="3.60.10.10">
    <property type="entry name" value="Endonuclease/exonuclease/phosphatase"/>
    <property type="match status" value="1"/>
</dbReference>
<feature type="compositionally biased region" description="Polar residues" evidence="1">
    <location>
        <begin position="191"/>
        <end position="213"/>
    </location>
</feature>
<dbReference type="SUPFAM" id="SSF56219">
    <property type="entry name" value="DNase I-like"/>
    <property type="match status" value="1"/>
</dbReference>
<comment type="caution">
    <text evidence="3">The sequence shown here is derived from an EMBL/GenBank/DDBJ whole genome shotgun (WGS) entry which is preliminary data.</text>
</comment>
<dbReference type="GO" id="GO:0003676">
    <property type="term" value="F:nucleic acid binding"/>
    <property type="evidence" value="ECO:0007669"/>
    <property type="project" value="InterPro"/>
</dbReference>
<name>A0A834W9P1_9FABA</name>
<dbReference type="Pfam" id="PF03372">
    <property type="entry name" value="Exo_endo_phos"/>
    <property type="match status" value="1"/>
</dbReference>
<dbReference type="GO" id="GO:0004523">
    <property type="term" value="F:RNA-DNA hybrid ribonuclease activity"/>
    <property type="evidence" value="ECO:0007669"/>
    <property type="project" value="InterPro"/>
</dbReference>
<dbReference type="Gene3D" id="3.30.420.10">
    <property type="entry name" value="Ribonuclease H-like superfamily/Ribonuclease H"/>
    <property type="match status" value="1"/>
</dbReference>
<dbReference type="GO" id="GO:0003964">
    <property type="term" value="F:RNA-directed DNA polymerase activity"/>
    <property type="evidence" value="ECO:0007669"/>
    <property type="project" value="UniProtKB-KW"/>
</dbReference>
<dbReference type="InterPro" id="IPR012337">
    <property type="entry name" value="RNaseH-like_sf"/>
</dbReference>
<dbReference type="SUPFAM" id="SSF53098">
    <property type="entry name" value="Ribonuclease H-like"/>
    <property type="match status" value="1"/>
</dbReference>
<dbReference type="InterPro" id="IPR005135">
    <property type="entry name" value="Endo/exonuclease/phosphatase"/>
</dbReference>
<dbReference type="PANTHER" id="PTHR33116">
    <property type="entry name" value="REVERSE TRANSCRIPTASE ZINC-BINDING DOMAIN-CONTAINING PROTEIN-RELATED-RELATED"/>
    <property type="match status" value="1"/>
</dbReference>
<feature type="compositionally biased region" description="Polar residues" evidence="1">
    <location>
        <begin position="346"/>
        <end position="355"/>
    </location>
</feature>
<organism evidence="3 4">
    <name type="scientific">Senna tora</name>
    <dbReference type="NCBI Taxonomy" id="362788"/>
    <lineage>
        <taxon>Eukaryota</taxon>
        <taxon>Viridiplantae</taxon>
        <taxon>Streptophyta</taxon>
        <taxon>Embryophyta</taxon>
        <taxon>Tracheophyta</taxon>
        <taxon>Spermatophyta</taxon>
        <taxon>Magnoliopsida</taxon>
        <taxon>eudicotyledons</taxon>
        <taxon>Gunneridae</taxon>
        <taxon>Pentapetalae</taxon>
        <taxon>rosids</taxon>
        <taxon>fabids</taxon>
        <taxon>Fabales</taxon>
        <taxon>Fabaceae</taxon>
        <taxon>Caesalpinioideae</taxon>
        <taxon>Cassia clade</taxon>
        <taxon>Senna</taxon>
    </lineage>
</organism>
<accession>A0A834W9P1</accession>
<dbReference type="EMBL" id="JAAIUW010000009">
    <property type="protein sequence ID" value="KAF7814402.1"/>
    <property type="molecule type" value="Genomic_DNA"/>
</dbReference>